<dbReference type="Gene3D" id="3.90.870.50">
    <property type="match status" value="1"/>
</dbReference>
<feature type="active site" evidence="9">
    <location>
        <position position="20"/>
    </location>
</feature>
<evidence type="ECO:0000256" key="9">
    <source>
        <dbReference type="PROSITE-ProRule" id="PRU00520"/>
    </source>
</evidence>
<evidence type="ECO:0000259" key="11">
    <source>
        <dbReference type="PROSITE" id="PS51163"/>
    </source>
</evidence>
<name>A0ABN2MFF8_9ACTN</name>
<evidence type="ECO:0000256" key="7">
    <source>
        <dbReference type="ARBA" id="ARBA00048220"/>
    </source>
</evidence>
<dbReference type="Proteomes" id="UP001500218">
    <property type="component" value="Unassembled WGS sequence"/>
</dbReference>
<dbReference type="Pfam" id="PF01300">
    <property type="entry name" value="Sua5_yciO_yrdC"/>
    <property type="match status" value="1"/>
</dbReference>
<dbReference type="PANTHER" id="PTHR42959:SF1">
    <property type="entry name" value="CARBAMOYLTRANSFERASE HYPF"/>
    <property type="match status" value="1"/>
</dbReference>
<dbReference type="InterPro" id="IPR036046">
    <property type="entry name" value="Acylphosphatase-like_dom_sf"/>
</dbReference>
<dbReference type="PIRSF" id="PIRSF006256">
    <property type="entry name" value="CMPcnvr_hdrg_mat"/>
    <property type="match status" value="1"/>
</dbReference>
<comment type="catalytic activity">
    <reaction evidence="7">
        <text>C-terminal L-cysteinyl-[HypE protein] + carbamoyl phosphate + ATP + H2O = C-terminal S-carboxamide-L-cysteinyl-[HypE protein] + AMP + phosphate + diphosphate + H(+)</text>
        <dbReference type="Rhea" id="RHEA:55636"/>
        <dbReference type="Rhea" id="RHEA-COMP:14247"/>
        <dbReference type="Rhea" id="RHEA-COMP:14392"/>
        <dbReference type="ChEBI" id="CHEBI:15377"/>
        <dbReference type="ChEBI" id="CHEBI:15378"/>
        <dbReference type="ChEBI" id="CHEBI:30616"/>
        <dbReference type="ChEBI" id="CHEBI:33019"/>
        <dbReference type="ChEBI" id="CHEBI:43474"/>
        <dbReference type="ChEBI" id="CHEBI:58228"/>
        <dbReference type="ChEBI" id="CHEBI:76913"/>
        <dbReference type="ChEBI" id="CHEBI:139126"/>
        <dbReference type="ChEBI" id="CHEBI:456215"/>
    </reaction>
</comment>
<accession>A0ABN2MFF8</accession>
<comment type="pathway">
    <text evidence="1">Protein modification; [NiFe] hydrogenase maturation.</text>
</comment>
<dbReference type="InterPro" id="IPR001792">
    <property type="entry name" value="Acylphosphatase-like_dom"/>
</dbReference>
<dbReference type="RefSeq" id="WP_344137646.1">
    <property type="nucleotide sequence ID" value="NZ_BAAALT010000215.1"/>
</dbReference>
<evidence type="ECO:0000256" key="3">
    <source>
        <dbReference type="ARBA" id="ARBA00022598"/>
    </source>
</evidence>
<feature type="domain" description="Acylphosphatase-like" evidence="10">
    <location>
        <begin position="5"/>
        <end position="93"/>
    </location>
</feature>
<comment type="catalytic activity">
    <reaction evidence="9">
        <text>an acyl phosphate + H2O = a carboxylate + phosphate + H(+)</text>
        <dbReference type="Rhea" id="RHEA:14965"/>
        <dbReference type="ChEBI" id="CHEBI:15377"/>
        <dbReference type="ChEBI" id="CHEBI:15378"/>
        <dbReference type="ChEBI" id="CHEBI:29067"/>
        <dbReference type="ChEBI" id="CHEBI:43474"/>
        <dbReference type="ChEBI" id="CHEBI:59918"/>
        <dbReference type="EC" id="3.6.1.7"/>
    </reaction>
</comment>
<evidence type="ECO:0000256" key="1">
    <source>
        <dbReference type="ARBA" id="ARBA00004711"/>
    </source>
</evidence>
<evidence type="ECO:0000256" key="6">
    <source>
        <dbReference type="ARBA" id="ARBA00022833"/>
    </source>
</evidence>
<dbReference type="InterPro" id="IPR004421">
    <property type="entry name" value="Carbamoyltransferase_HypF"/>
</dbReference>
<dbReference type="Gene3D" id="3.30.420.360">
    <property type="match status" value="1"/>
</dbReference>
<dbReference type="InterPro" id="IPR006070">
    <property type="entry name" value="Sua5-like_dom"/>
</dbReference>
<evidence type="ECO:0000256" key="2">
    <source>
        <dbReference type="ARBA" id="ARBA00008097"/>
    </source>
</evidence>
<keyword evidence="13" id="KW-1185">Reference proteome</keyword>
<reference evidence="12 13" key="1">
    <citation type="journal article" date="2019" name="Int. J. Syst. Evol. Microbiol.">
        <title>The Global Catalogue of Microorganisms (GCM) 10K type strain sequencing project: providing services to taxonomists for standard genome sequencing and annotation.</title>
        <authorList>
            <consortium name="The Broad Institute Genomics Platform"/>
            <consortium name="The Broad Institute Genome Sequencing Center for Infectious Disease"/>
            <person name="Wu L."/>
            <person name="Ma J."/>
        </authorList>
    </citation>
    <scope>NUCLEOTIDE SEQUENCE [LARGE SCALE GENOMIC DNA]</scope>
    <source>
        <strain evidence="12 13">JCM 13250</strain>
    </source>
</reference>
<evidence type="ECO:0000313" key="13">
    <source>
        <dbReference type="Proteomes" id="UP001500218"/>
    </source>
</evidence>
<keyword evidence="5" id="KW-0863">Zinc-finger</keyword>
<keyword evidence="6" id="KW-0862">Zinc</keyword>
<dbReference type="InterPro" id="IPR011125">
    <property type="entry name" value="Znf_HypF"/>
</dbReference>
<evidence type="ECO:0000256" key="4">
    <source>
        <dbReference type="ARBA" id="ARBA00022723"/>
    </source>
</evidence>
<dbReference type="Gene3D" id="3.30.420.40">
    <property type="match status" value="1"/>
</dbReference>
<keyword evidence="4" id="KW-0479">Metal-binding</keyword>
<sequence length="768" mass="80008">MADEDWSITVCGTVQGVGYRPFVYRVANDLGLRGTVRNVDGDVLIRAVGPAGALRTLTAALRGQAPALADVRQLTVATTPAGQLTPAGFVVVDSDRRPPGDGPGGEGQLGGVPPDVATCADCLRELFDPADRRYRYPFITCTNCGPRATIADALPYDRARTAMAGFPLCDRCAAEYADPADRRFHAEAVACADCGPRLVWTADGRTGEAALAAATVMIADGGIVAVKGLGGYQLVCDATAPAVVDRLRGRKYRPRKPFAVMVADLAAARVLARLTPADDELIAGAARPVVLVPARPGNGLAGGVHPGTDQVGLFLPTTPLHHLLLRALARPLVVTSGNRADEPIATDDADARTRLAGIADGFCAHDRPIRARYDDSVARTVAGVATLVRRARGYAPDLLELPAAAPAPILAVGAQLKHTFTIARGGRALVGPHGGSLDDADAMTAFTDSLAALCRLHRIEPRVVAHDLHPGYLSTRYAARWPALARVPVQHHHAHVASCAAEHGLRGPFLGVAYDGLGLGDDGTLWGGELLLATYTGHERLARFGRAPLPGGEAAVRRPARMALGYLTGGEFPVDADPAPLVDRLDPGEVTVVRRMVDRGVNCPVASSAGRLFDAVASMLGVCDDAGYEGEAAVMLESAAAMCDGRPASLPWRVAEVDGLWVYDWSPTLSALLDRAGRAPVAELAAAFHRTLVEVTVDLCVRAARRTGVDRVCLSGGCLGNRLLATGLTAGLAAAGLTGYLNHAVPAGDGGISYGQAAVAAARQAAKE</sequence>
<dbReference type="EC" id="6.2.-.-" evidence="8"/>
<evidence type="ECO:0000313" key="12">
    <source>
        <dbReference type="EMBL" id="GAA1824989.1"/>
    </source>
</evidence>
<dbReference type="PROSITE" id="PS51163">
    <property type="entry name" value="YRDC"/>
    <property type="match status" value="1"/>
</dbReference>
<feature type="active site" evidence="9">
    <location>
        <position position="38"/>
    </location>
</feature>
<dbReference type="Pfam" id="PF17788">
    <property type="entry name" value="HypF_C"/>
    <property type="match status" value="1"/>
</dbReference>
<dbReference type="InterPro" id="IPR055128">
    <property type="entry name" value="HypF_C_2"/>
</dbReference>
<dbReference type="SUPFAM" id="SSF55821">
    <property type="entry name" value="YrdC/RibB"/>
    <property type="match status" value="1"/>
</dbReference>
<dbReference type="PROSITE" id="PS51160">
    <property type="entry name" value="ACYLPHOSPHATASE_3"/>
    <property type="match status" value="1"/>
</dbReference>
<dbReference type="Pfam" id="PF00708">
    <property type="entry name" value="Acylphosphatase"/>
    <property type="match status" value="1"/>
</dbReference>
<organism evidence="12 13">
    <name type="scientific">Luedemannella flava</name>
    <dbReference type="NCBI Taxonomy" id="349316"/>
    <lineage>
        <taxon>Bacteria</taxon>
        <taxon>Bacillati</taxon>
        <taxon>Actinomycetota</taxon>
        <taxon>Actinomycetes</taxon>
        <taxon>Micromonosporales</taxon>
        <taxon>Micromonosporaceae</taxon>
        <taxon>Luedemannella</taxon>
    </lineage>
</organism>
<dbReference type="NCBIfam" id="TIGR00143">
    <property type="entry name" value="hypF"/>
    <property type="match status" value="1"/>
</dbReference>
<dbReference type="SUPFAM" id="SSF54975">
    <property type="entry name" value="Acylphosphatase/BLUF domain-like"/>
    <property type="match status" value="1"/>
</dbReference>
<dbReference type="PANTHER" id="PTHR42959">
    <property type="entry name" value="CARBAMOYLTRANSFERASE"/>
    <property type="match status" value="1"/>
</dbReference>
<evidence type="ECO:0000256" key="5">
    <source>
        <dbReference type="ARBA" id="ARBA00022771"/>
    </source>
</evidence>
<dbReference type="InterPro" id="IPR041440">
    <property type="entry name" value="HypF_C"/>
</dbReference>
<dbReference type="EMBL" id="BAAALT010000215">
    <property type="protein sequence ID" value="GAA1824989.1"/>
    <property type="molecule type" value="Genomic_DNA"/>
</dbReference>
<keyword evidence="3" id="KW-0436">Ligase</keyword>
<evidence type="ECO:0000256" key="8">
    <source>
        <dbReference type="PIRNR" id="PIRNR006256"/>
    </source>
</evidence>
<protein>
    <recommendedName>
        <fullName evidence="8">Carbamoyltransferase</fullName>
        <ecNumber evidence="8">6.2.-.-</ecNumber>
    </recommendedName>
</protein>
<dbReference type="Pfam" id="PF07503">
    <property type="entry name" value="zf-HYPF"/>
    <property type="match status" value="2"/>
</dbReference>
<proteinExistence type="inferred from homology"/>
<gene>
    <name evidence="12" type="primary">hypF</name>
    <name evidence="12" type="ORF">GCM10009682_51370</name>
</gene>
<comment type="similarity">
    <text evidence="2 8">Belongs to the carbamoyltransferase HypF family.</text>
</comment>
<feature type="domain" description="YrdC-like" evidence="11">
    <location>
        <begin position="208"/>
        <end position="393"/>
    </location>
</feature>
<dbReference type="InterPro" id="IPR051060">
    <property type="entry name" value="Carbamoyltrans_HypF-like"/>
</dbReference>
<dbReference type="InterPro" id="IPR017945">
    <property type="entry name" value="DHBP_synth_RibB-like_a/b_dom"/>
</dbReference>
<dbReference type="Gene3D" id="3.30.110.120">
    <property type="match status" value="1"/>
</dbReference>
<dbReference type="Pfam" id="PF22521">
    <property type="entry name" value="HypF_C_2"/>
    <property type="match status" value="1"/>
</dbReference>
<evidence type="ECO:0000259" key="10">
    <source>
        <dbReference type="PROSITE" id="PS51160"/>
    </source>
</evidence>
<keyword evidence="9" id="KW-0378">Hydrolase</keyword>
<comment type="caution">
    <text evidence="12">The sequence shown here is derived from an EMBL/GenBank/DDBJ whole genome shotgun (WGS) entry which is preliminary data.</text>
</comment>